<evidence type="ECO:0000259" key="1">
    <source>
        <dbReference type="Pfam" id="PF23019"/>
    </source>
</evidence>
<accession>A0A9D1RJ75</accession>
<dbReference type="AlphaFoldDB" id="A0A9D1RJ75"/>
<protein>
    <submittedName>
        <fullName evidence="2">Polysaccharide deacetylase family protein</fullName>
    </submittedName>
</protein>
<reference evidence="2" key="2">
    <citation type="submission" date="2021-04" db="EMBL/GenBank/DDBJ databases">
        <authorList>
            <person name="Gilroy R."/>
        </authorList>
    </citation>
    <scope>NUCLEOTIDE SEQUENCE</scope>
    <source>
        <strain evidence="2">Gambia16-930</strain>
    </source>
</reference>
<dbReference type="Pfam" id="PF23019">
    <property type="entry name" value="DUF7033"/>
    <property type="match status" value="1"/>
</dbReference>
<comment type="caution">
    <text evidence="2">The sequence shown here is derived from an EMBL/GenBank/DDBJ whole genome shotgun (WGS) entry which is preliminary data.</text>
</comment>
<dbReference type="EMBL" id="DXGG01000152">
    <property type="protein sequence ID" value="HIW87581.1"/>
    <property type="molecule type" value="Genomic_DNA"/>
</dbReference>
<dbReference type="Gene3D" id="3.20.20.370">
    <property type="entry name" value="Glycoside hydrolase/deacetylase"/>
    <property type="match status" value="1"/>
</dbReference>
<feature type="domain" description="DUF7033" evidence="1">
    <location>
        <begin position="98"/>
        <end position="182"/>
    </location>
</feature>
<dbReference type="InterPro" id="IPR054297">
    <property type="entry name" value="DUF7033"/>
</dbReference>
<evidence type="ECO:0000313" key="2">
    <source>
        <dbReference type="EMBL" id="HIW87581.1"/>
    </source>
</evidence>
<proteinExistence type="predicted"/>
<organism evidence="2 3">
    <name type="scientific">Candidatus Onthomorpha intestinigallinarum</name>
    <dbReference type="NCBI Taxonomy" id="2840880"/>
    <lineage>
        <taxon>Bacteria</taxon>
        <taxon>Pseudomonadati</taxon>
        <taxon>Bacteroidota</taxon>
        <taxon>Bacteroidia</taxon>
        <taxon>Bacteroidales</taxon>
        <taxon>Candidatus Onthomorpha</taxon>
    </lineage>
</organism>
<reference evidence="2" key="1">
    <citation type="journal article" date="2021" name="PeerJ">
        <title>Extensive microbial diversity within the chicken gut microbiome revealed by metagenomics and culture.</title>
        <authorList>
            <person name="Gilroy R."/>
            <person name="Ravi A."/>
            <person name="Getino M."/>
            <person name="Pursley I."/>
            <person name="Horton D.L."/>
            <person name="Alikhan N.F."/>
            <person name="Baker D."/>
            <person name="Gharbi K."/>
            <person name="Hall N."/>
            <person name="Watson M."/>
            <person name="Adriaenssens E.M."/>
            <person name="Foster-Nyarko E."/>
            <person name="Jarju S."/>
            <person name="Secka A."/>
            <person name="Antonio M."/>
            <person name="Oren A."/>
            <person name="Chaudhuri R.R."/>
            <person name="La Ragione R."/>
            <person name="Hildebrand F."/>
            <person name="Pallen M.J."/>
        </authorList>
    </citation>
    <scope>NUCLEOTIDE SEQUENCE</scope>
    <source>
        <strain evidence="2">Gambia16-930</strain>
    </source>
</reference>
<gene>
    <name evidence="2" type="ORF">IAC47_04815</name>
</gene>
<dbReference type="CDD" id="cd10931">
    <property type="entry name" value="CE4_u7"/>
    <property type="match status" value="1"/>
</dbReference>
<name>A0A9D1RJ75_9BACT</name>
<evidence type="ECO:0000313" key="3">
    <source>
        <dbReference type="Proteomes" id="UP000824267"/>
    </source>
</evidence>
<dbReference type="Proteomes" id="UP000824267">
    <property type="component" value="Unassembled WGS sequence"/>
</dbReference>
<sequence>MLLIYLDKITNRAGYTLNLVFRDLIGVDFTITTSRDEFLQYCGPKFSYCQQKLCDEVFLASSPLLFQTAIEFLEIDYMDQDGLPYFFRVYSKDSVFTHDVLASSFYLVSRYEEYLPFIQDEHSRFKAEDSLAYKKGFLQKPVVNIWAEKLKHKLVERYPELTFRDRYFSFVNTIDVDSAFSYIGKGFMRGTGGFFRDLFRGDAHLCWKRLKVLMGKDSDPFDNFDYIISLIKALRVRTVFFVLFGLYGKFDKNISPYNRRFQMLVKSLCDYAKVGIHPSYESFLDSEELKEQVKMLSSILHKPIHRSRFHYLRFRLPETYRHLIDNNIEMDFSMGYSGNVGFRAGICNSFNFYDLALDVETKLKVYPFAYMDVALKNGLNLSCQSAWETIQRLTDEVVMVNGEMISIWHNESLSDEFEWKGWRSVYEKSLDYVSVIDKVPYSR</sequence>